<dbReference type="InterPro" id="IPR023828">
    <property type="entry name" value="Peptidase_S8_Ser-AS"/>
</dbReference>
<dbReference type="InterPro" id="IPR002884">
    <property type="entry name" value="P_dom"/>
</dbReference>
<evidence type="ECO:0000256" key="12">
    <source>
        <dbReference type="ARBA" id="ARBA00023180"/>
    </source>
</evidence>
<feature type="region of interest" description="Disordered" evidence="15">
    <location>
        <begin position="615"/>
        <end position="696"/>
    </location>
</feature>
<keyword evidence="9 16" id="KW-1133">Transmembrane helix</keyword>
<reference evidence="19 21" key="1">
    <citation type="submission" date="2020-01" db="EMBL/GenBank/DDBJ databases">
        <authorList>
            <consortium name="DOE Joint Genome Institute"/>
            <person name="Haridas S."/>
            <person name="Albert R."/>
            <person name="Binder M."/>
            <person name="Bloem J."/>
            <person name="Labutti K."/>
            <person name="Salamov A."/>
            <person name="Andreopoulos B."/>
            <person name="Baker S.E."/>
            <person name="Barry K."/>
            <person name="Bills G."/>
            <person name="Bluhm B.H."/>
            <person name="Cannon C."/>
            <person name="Castanera R."/>
            <person name="Culley D.E."/>
            <person name="Daum C."/>
            <person name="Ezra D."/>
            <person name="Gonzalez J.B."/>
            <person name="Henrissat B."/>
            <person name="Kuo A."/>
            <person name="Liang C."/>
            <person name="Lipzen A."/>
            <person name="Lutzoni F."/>
            <person name="Magnuson J."/>
            <person name="Mondo S."/>
            <person name="Nolan M."/>
            <person name="Ohm R."/>
            <person name="Pangilinan J."/>
            <person name="Park H.-J."/>
            <person name="Ramirez L."/>
            <person name="Alfaro M."/>
            <person name="Sun H."/>
            <person name="Tritt A."/>
            <person name="Yoshinaga Y."/>
            <person name="Zwiers L.-H."/>
            <person name="Turgeon B.G."/>
            <person name="Goodwin S.B."/>
            <person name="Spatafora J.W."/>
            <person name="Crous P.W."/>
            <person name="Grigoriev I.V."/>
        </authorList>
    </citation>
    <scope>NUCLEOTIDE SEQUENCE</scope>
    <source>
        <strain evidence="19 21">CBS 781.70</strain>
    </source>
</reference>
<evidence type="ECO:0000256" key="17">
    <source>
        <dbReference type="SAM" id="SignalP"/>
    </source>
</evidence>
<keyword evidence="10 16" id="KW-0472">Membrane</keyword>
<dbReference type="InterPro" id="IPR000209">
    <property type="entry name" value="Peptidase_S8/S53_dom"/>
</dbReference>
<dbReference type="SUPFAM" id="SSF49785">
    <property type="entry name" value="Galactose-binding domain-like"/>
    <property type="match status" value="1"/>
</dbReference>
<reference evidence="21" key="3">
    <citation type="submission" date="2025-04" db="UniProtKB">
        <authorList>
            <consortium name="RefSeq"/>
        </authorList>
    </citation>
    <scope>IDENTIFICATION</scope>
    <source>
        <strain evidence="21">CBS 781.70</strain>
    </source>
</reference>
<dbReference type="InterPro" id="IPR022398">
    <property type="entry name" value="Peptidase_S8_His-AS"/>
</dbReference>
<keyword evidence="7 14" id="KW-0720">Serine protease</keyword>
<feature type="region of interest" description="Disordered" evidence="15">
    <location>
        <begin position="787"/>
        <end position="827"/>
    </location>
</feature>
<keyword evidence="20" id="KW-1185">Reference proteome</keyword>
<dbReference type="CDD" id="cd04059">
    <property type="entry name" value="Peptidases_S8_Protein_convertases_Kexins_Furin-like"/>
    <property type="match status" value="1"/>
</dbReference>
<feature type="compositionally biased region" description="Polar residues" evidence="15">
    <location>
        <begin position="633"/>
        <end position="654"/>
    </location>
</feature>
<evidence type="ECO:0000256" key="8">
    <source>
        <dbReference type="ARBA" id="ARBA00022837"/>
    </source>
</evidence>
<dbReference type="Proteomes" id="UP000504638">
    <property type="component" value="Unplaced"/>
</dbReference>
<dbReference type="AlphaFoldDB" id="A0A6G1G6Y2"/>
<evidence type="ECO:0000256" key="1">
    <source>
        <dbReference type="ARBA" id="ARBA00004370"/>
    </source>
</evidence>
<keyword evidence="11" id="KW-0865">Zymogen</keyword>
<dbReference type="Gene3D" id="2.60.120.260">
    <property type="entry name" value="Galactose-binding domain-like"/>
    <property type="match status" value="1"/>
</dbReference>
<feature type="compositionally biased region" description="Low complexity" evidence="15">
    <location>
        <begin position="665"/>
        <end position="696"/>
    </location>
</feature>
<name>A0A6G1G6Y2_9PEZI</name>
<keyword evidence="3 14" id="KW-0645">Protease</keyword>
<evidence type="ECO:0000256" key="9">
    <source>
        <dbReference type="ARBA" id="ARBA00022989"/>
    </source>
</evidence>
<dbReference type="InterPro" id="IPR008979">
    <property type="entry name" value="Galactose-bd-like_sf"/>
</dbReference>
<dbReference type="Pfam" id="PF01483">
    <property type="entry name" value="P_proprotein"/>
    <property type="match status" value="1"/>
</dbReference>
<dbReference type="GO" id="GO:0004252">
    <property type="term" value="F:serine-type endopeptidase activity"/>
    <property type="evidence" value="ECO:0007669"/>
    <property type="project" value="UniProtKB-UniRule"/>
</dbReference>
<keyword evidence="6 14" id="KW-0378">Hydrolase</keyword>
<dbReference type="PANTHER" id="PTHR42884">
    <property type="entry name" value="PROPROTEIN CONVERTASE SUBTILISIN/KEXIN-RELATED"/>
    <property type="match status" value="1"/>
</dbReference>
<evidence type="ECO:0000256" key="3">
    <source>
        <dbReference type="ARBA" id="ARBA00022670"/>
    </source>
</evidence>
<feature type="chain" id="PRO_5044631867" evidence="17">
    <location>
        <begin position="23"/>
        <end position="827"/>
    </location>
</feature>
<dbReference type="GO" id="GO:0005802">
    <property type="term" value="C:trans-Golgi network"/>
    <property type="evidence" value="ECO:0007669"/>
    <property type="project" value="TreeGrafter"/>
</dbReference>
<feature type="active site" description="Charge relay system" evidence="13 14">
    <location>
        <position position="187"/>
    </location>
</feature>
<evidence type="ECO:0000256" key="10">
    <source>
        <dbReference type="ARBA" id="ARBA00023136"/>
    </source>
</evidence>
<evidence type="ECO:0000256" key="16">
    <source>
        <dbReference type="SAM" id="Phobius"/>
    </source>
</evidence>
<comment type="similarity">
    <text evidence="2">Belongs to the peptidase S8 family. Furin subfamily.</text>
</comment>
<evidence type="ECO:0000256" key="5">
    <source>
        <dbReference type="ARBA" id="ARBA00022729"/>
    </source>
</evidence>
<evidence type="ECO:0000256" key="13">
    <source>
        <dbReference type="PIRSR" id="PIRSR615500-1"/>
    </source>
</evidence>
<dbReference type="InterPro" id="IPR034182">
    <property type="entry name" value="Kexin/furin"/>
</dbReference>
<keyword evidence="4 16" id="KW-0812">Transmembrane</keyword>
<evidence type="ECO:0000256" key="11">
    <source>
        <dbReference type="ARBA" id="ARBA00023145"/>
    </source>
</evidence>
<sequence>MIPRIFLALSLWVTAVPSIASAHQVRNTRDHEQNDYYAVHLDGSTSPRDFASHLNLRYEGEVGALDGHHVFSAPRHIADVVDDAVEELKWRRRKREVDTERHILDGVLLNQKQALRQRLFKRSALPVVESPSKRVIVDYAGSLGIKDPIFGDQWHLHNPIQVGNDLNVTGVWMEGITGKNATVCIIDDGLDLDSDDLKDNYFAAGSYDFNDKSDEPKPRLSDDRHGTRCAGEVAAVRNNVCGVGVAYESRVSGVRILSKPISDIDEAESVTFGFQDNDIYSCSWGPPDDGRTMEGPGILIRRAFVTAVQKGRQGKGTIYVFAAGNGASNGDNCNFDGYTNSIYSITVGAIDKMNQHPYYSEQCSAQLVVTYSSGAGEAIHTTDVGKDTCTRGHGGTSAAGPLAAGVYALVLEQRPDLTWRDMQYLTILTAQPFYDGSQPEEWQDTALGRRFHHQYGYGRLDAYAIVDLAKSWEVVNPQAWFHSPWIHVRHGLPQGDQGLASSFDVTEDMLKDANFERVEHITVTMNVPHQRRGDLSVELHSPTGLVSYLSVDRPRDDAAVGYVDWTFMSVVHWGESGVGTWTIIVKDRHVNEFAGTFQDWKLRLWGESIDADKQGLLPMPLPGDDSDHDDDPSTVTASPDTTSVGGSPVTSVPGNPTDHIDRPSKPSSAGAPPSDAPEASGIIGADPSASPSAVPDSSFLPSPFPTFGVSKKTQIWIYAAMGLIVAFVIGLCIALVVIRWRKRRNPRDVYEFDVLPDEEESGEREGMIARRGKGRRRRAGELYDAFAGESEEELFSEEDEEPYQDEKVELSDAEEDSSEGSGSRARG</sequence>
<evidence type="ECO:0000256" key="6">
    <source>
        <dbReference type="ARBA" id="ARBA00022801"/>
    </source>
</evidence>
<keyword evidence="12" id="KW-0325">Glycoprotein</keyword>
<protein>
    <submittedName>
        <fullName evidence="19 21">KEX1 protease</fullName>
    </submittedName>
</protein>
<comment type="subcellular location">
    <subcellularLocation>
        <location evidence="1">Membrane</location>
    </subcellularLocation>
</comment>
<dbReference type="PROSITE" id="PS51892">
    <property type="entry name" value="SUBTILASE"/>
    <property type="match status" value="1"/>
</dbReference>
<evidence type="ECO:0000256" key="4">
    <source>
        <dbReference type="ARBA" id="ARBA00022692"/>
    </source>
</evidence>
<feature type="domain" description="P/Homo B" evidence="18">
    <location>
        <begin position="475"/>
        <end position="610"/>
    </location>
</feature>
<proteinExistence type="inferred from homology"/>
<accession>A0A6G1G6Y2</accession>
<dbReference type="InterPro" id="IPR036852">
    <property type="entry name" value="Peptidase_S8/S53_dom_sf"/>
</dbReference>
<dbReference type="FunFam" id="3.40.50.200:FF:000005">
    <property type="entry name" value="Proprotein convertase subtilisin/kexin type 7"/>
    <property type="match status" value="1"/>
</dbReference>
<dbReference type="RefSeq" id="XP_033535342.1">
    <property type="nucleotide sequence ID" value="XM_033679157.1"/>
</dbReference>
<dbReference type="GO" id="GO:0000139">
    <property type="term" value="C:Golgi membrane"/>
    <property type="evidence" value="ECO:0007669"/>
    <property type="project" value="TreeGrafter"/>
</dbReference>
<dbReference type="PANTHER" id="PTHR42884:SF14">
    <property type="entry name" value="NEUROENDOCRINE CONVERTASE 1"/>
    <property type="match status" value="1"/>
</dbReference>
<dbReference type="EMBL" id="ML975154">
    <property type="protein sequence ID" value="KAF1813711.1"/>
    <property type="molecule type" value="Genomic_DNA"/>
</dbReference>
<dbReference type="SUPFAM" id="SSF52743">
    <property type="entry name" value="Subtilisin-like"/>
    <property type="match status" value="1"/>
</dbReference>
<dbReference type="PROSITE" id="PS51829">
    <property type="entry name" value="P_HOMO_B"/>
    <property type="match status" value="1"/>
</dbReference>
<dbReference type="InterPro" id="IPR023827">
    <property type="entry name" value="Peptidase_S8_Asp-AS"/>
</dbReference>
<gene>
    <name evidence="19 21" type="ORF">P152DRAFT_457078</name>
</gene>
<evidence type="ECO:0000256" key="2">
    <source>
        <dbReference type="ARBA" id="ARBA00005325"/>
    </source>
</evidence>
<feature type="active site" description="Charge relay system" evidence="13 14">
    <location>
        <position position="225"/>
    </location>
</feature>
<evidence type="ECO:0000259" key="18">
    <source>
        <dbReference type="PROSITE" id="PS51829"/>
    </source>
</evidence>
<feature type="signal peptide" evidence="17">
    <location>
        <begin position="1"/>
        <end position="22"/>
    </location>
</feature>
<evidence type="ECO:0000313" key="19">
    <source>
        <dbReference type="EMBL" id="KAF1813711.1"/>
    </source>
</evidence>
<feature type="active site" description="Charge relay system" evidence="13 14">
    <location>
        <position position="397"/>
    </location>
</feature>
<dbReference type="InterPro" id="IPR015500">
    <property type="entry name" value="Peptidase_S8_subtilisin-rel"/>
</dbReference>
<keyword evidence="8" id="KW-0106">Calcium</keyword>
<dbReference type="Pfam" id="PF00082">
    <property type="entry name" value="Peptidase_S8"/>
    <property type="match status" value="1"/>
</dbReference>
<feature type="transmembrane region" description="Helical" evidence="16">
    <location>
        <begin position="715"/>
        <end position="738"/>
    </location>
</feature>
<dbReference type="GO" id="GO:0016485">
    <property type="term" value="P:protein processing"/>
    <property type="evidence" value="ECO:0007669"/>
    <property type="project" value="TreeGrafter"/>
</dbReference>
<keyword evidence="5 17" id="KW-0732">Signal</keyword>
<reference evidence="21" key="2">
    <citation type="submission" date="2020-04" db="EMBL/GenBank/DDBJ databases">
        <authorList>
            <consortium name="NCBI Genome Project"/>
        </authorList>
    </citation>
    <scope>NUCLEOTIDE SEQUENCE</scope>
    <source>
        <strain evidence="21">CBS 781.70</strain>
    </source>
</reference>
<dbReference type="PROSITE" id="PS00138">
    <property type="entry name" value="SUBTILASE_SER"/>
    <property type="match status" value="1"/>
</dbReference>
<evidence type="ECO:0000256" key="7">
    <source>
        <dbReference type="ARBA" id="ARBA00022825"/>
    </source>
</evidence>
<feature type="compositionally biased region" description="Acidic residues" evidence="15">
    <location>
        <begin position="789"/>
        <end position="803"/>
    </location>
</feature>
<dbReference type="PRINTS" id="PR00723">
    <property type="entry name" value="SUBTILISIN"/>
</dbReference>
<evidence type="ECO:0000256" key="15">
    <source>
        <dbReference type="SAM" id="MobiDB-lite"/>
    </source>
</evidence>
<dbReference type="GO" id="GO:0007323">
    <property type="term" value="P:peptide pheromone maturation"/>
    <property type="evidence" value="ECO:0007669"/>
    <property type="project" value="UniProtKB-ARBA"/>
</dbReference>
<dbReference type="Gene3D" id="3.40.50.200">
    <property type="entry name" value="Peptidase S8/S53 domain"/>
    <property type="match status" value="1"/>
</dbReference>
<organism evidence="19">
    <name type="scientific">Eremomyces bilateralis CBS 781.70</name>
    <dbReference type="NCBI Taxonomy" id="1392243"/>
    <lineage>
        <taxon>Eukaryota</taxon>
        <taxon>Fungi</taxon>
        <taxon>Dikarya</taxon>
        <taxon>Ascomycota</taxon>
        <taxon>Pezizomycotina</taxon>
        <taxon>Dothideomycetes</taxon>
        <taxon>Dothideomycetes incertae sedis</taxon>
        <taxon>Eremomycetales</taxon>
        <taxon>Eremomycetaceae</taxon>
        <taxon>Eremomyces</taxon>
    </lineage>
</organism>
<dbReference type="PROSITE" id="PS00137">
    <property type="entry name" value="SUBTILASE_HIS"/>
    <property type="match status" value="1"/>
</dbReference>
<evidence type="ECO:0000256" key="14">
    <source>
        <dbReference type="PROSITE-ProRule" id="PRU01240"/>
    </source>
</evidence>
<dbReference type="FunFam" id="2.60.120.260:FF:000026">
    <property type="entry name" value="proprotein convertase subtilisin/kexin type 7"/>
    <property type="match status" value="1"/>
</dbReference>
<dbReference type="GeneID" id="54419727"/>
<dbReference type="PROSITE" id="PS00136">
    <property type="entry name" value="SUBTILASE_ASP"/>
    <property type="match status" value="1"/>
</dbReference>
<dbReference type="OrthoDB" id="300641at2759"/>
<evidence type="ECO:0000313" key="21">
    <source>
        <dbReference type="RefSeq" id="XP_033535342.1"/>
    </source>
</evidence>
<evidence type="ECO:0000313" key="20">
    <source>
        <dbReference type="Proteomes" id="UP000504638"/>
    </source>
</evidence>